<feature type="transmembrane region" description="Helical" evidence="1">
    <location>
        <begin position="42"/>
        <end position="61"/>
    </location>
</feature>
<keyword evidence="3" id="KW-1185">Reference proteome</keyword>
<gene>
    <name evidence="2" type="ORF">PaecuDRAFT_2496</name>
</gene>
<reference evidence="2 3" key="1">
    <citation type="submission" date="2010-07" db="EMBL/GenBank/DDBJ databases">
        <title>The draft genome of Paenibacillus curdlanolyticus YK9.</title>
        <authorList>
            <consortium name="US DOE Joint Genome Institute (JGI-PGF)"/>
            <person name="Lucas S."/>
            <person name="Copeland A."/>
            <person name="Lapidus A."/>
            <person name="Cheng J.-F."/>
            <person name="Bruce D."/>
            <person name="Goodwin L."/>
            <person name="Pitluck S."/>
            <person name="Land M.L."/>
            <person name="Hauser L."/>
            <person name="Chang Y.-J."/>
            <person name="Jeffries C."/>
            <person name="Anderson I.J."/>
            <person name="Johnson E."/>
            <person name="Loganathan U."/>
            <person name="Mulhopadhyay B."/>
            <person name="Kyrpides N."/>
            <person name="Woyke T.J."/>
        </authorList>
    </citation>
    <scope>NUCLEOTIDE SEQUENCE [LARGE SCALE GENOMIC DNA]</scope>
    <source>
        <strain evidence="2 3">YK9</strain>
    </source>
</reference>
<sequence>MLRTKREIIVVVIPAFIIREFIAVDLIGSTALYYGVKLTLKKLIFTDAIAMISSIIIPILYKKIARRLSANPDNQLPRALAARTAVPKARTVVPEPSQRSYSDFATISIAIPRPLSPLG</sequence>
<dbReference type="RefSeq" id="WP_006038490.1">
    <property type="nucleotide sequence ID" value="NZ_AEDD01000006.1"/>
</dbReference>
<protein>
    <submittedName>
        <fullName evidence="2">Uncharacterized protein</fullName>
    </submittedName>
</protein>
<evidence type="ECO:0000313" key="3">
    <source>
        <dbReference type="Proteomes" id="UP000005387"/>
    </source>
</evidence>
<name>E0IA09_9BACL</name>
<dbReference type="Proteomes" id="UP000005387">
    <property type="component" value="Unassembled WGS sequence"/>
</dbReference>
<dbReference type="EMBL" id="AEDD01000006">
    <property type="protein sequence ID" value="EFM10586.1"/>
    <property type="molecule type" value="Genomic_DNA"/>
</dbReference>
<dbReference type="AlphaFoldDB" id="E0IA09"/>
<evidence type="ECO:0000256" key="1">
    <source>
        <dbReference type="SAM" id="Phobius"/>
    </source>
</evidence>
<evidence type="ECO:0000313" key="2">
    <source>
        <dbReference type="EMBL" id="EFM10586.1"/>
    </source>
</evidence>
<dbReference type="OrthoDB" id="2650756at2"/>
<keyword evidence="1" id="KW-0472">Membrane</keyword>
<keyword evidence="1" id="KW-0812">Transmembrane</keyword>
<accession>E0IA09</accession>
<feature type="transmembrane region" description="Helical" evidence="1">
    <location>
        <begin position="12"/>
        <end position="36"/>
    </location>
</feature>
<proteinExistence type="predicted"/>
<keyword evidence="1" id="KW-1133">Transmembrane helix</keyword>
<organism evidence="2 3">
    <name type="scientific">Paenibacillus curdlanolyticus YK9</name>
    <dbReference type="NCBI Taxonomy" id="717606"/>
    <lineage>
        <taxon>Bacteria</taxon>
        <taxon>Bacillati</taxon>
        <taxon>Bacillota</taxon>
        <taxon>Bacilli</taxon>
        <taxon>Bacillales</taxon>
        <taxon>Paenibacillaceae</taxon>
        <taxon>Paenibacillus</taxon>
    </lineage>
</organism>